<comment type="catalytic activity">
    <reaction evidence="11 12">
        <text>uridine(1498) in 16S rRNA + S-adenosyl-L-methionine = N(3)-methyluridine(1498) in 16S rRNA + S-adenosyl-L-homocysteine + H(+)</text>
        <dbReference type="Rhea" id="RHEA:42920"/>
        <dbReference type="Rhea" id="RHEA-COMP:10283"/>
        <dbReference type="Rhea" id="RHEA-COMP:10284"/>
        <dbReference type="ChEBI" id="CHEBI:15378"/>
        <dbReference type="ChEBI" id="CHEBI:57856"/>
        <dbReference type="ChEBI" id="CHEBI:59789"/>
        <dbReference type="ChEBI" id="CHEBI:65315"/>
        <dbReference type="ChEBI" id="CHEBI:74502"/>
        <dbReference type="EC" id="2.1.1.193"/>
    </reaction>
</comment>
<dbReference type="OrthoDB" id="9815641at2"/>
<keyword evidence="7 12" id="KW-0489">Methyltransferase</keyword>
<keyword evidence="6 12" id="KW-0698">rRNA processing</keyword>
<dbReference type="Proteomes" id="UP000095743">
    <property type="component" value="Chromosome"/>
</dbReference>
<organism evidence="15 16">
    <name type="scientific">Geosporobacter ferrireducens</name>
    <dbReference type="NCBI Taxonomy" id="1424294"/>
    <lineage>
        <taxon>Bacteria</taxon>
        <taxon>Bacillati</taxon>
        <taxon>Bacillota</taxon>
        <taxon>Clostridia</taxon>
        <taxon>Peptostreptococcales</taxon>
        <taxon>Thermotaleaceae</taxon>
        <taxon>Geosporobacter</taxon>
    </lineage>
</organism>
<evidence type="ECO:0000256" key="2">
    <source>
        <dbReference type="ARBA" id="ARBA00005528"/>
    </source>
</evidence>
<dbReference type="InterPro" id="IPR015947">
    <property type="entry name" value="PUA-like_sf"/>
</dbReference>
<evidence type="ECO:0000256" key="8">
    <source>
        <dbReference type="ARBA" id="ARBA00022679"/>
    </source>
</evidence>
<dbReference type="InterPro" id="IPR006700">
    <property type="entry name" value="RsmE"/>
</dbReference>
<dbReference type="InterPro" id="IPR029026">
    <property type="entry name" value="tRNA_m1G_MTases_N"/>
</dbReference>
<gene>
    <name evidence="15" type="ORF">Gferi_02330</name>
</gene>
<protein>
    <recommendedName>
        <fullName evidence="4 12">Ribosomal RNA small subunit methyltransferase E</fullName>
        <ecNumber evidence="3 12">2.1.1.193</ecNumber>
    </recommendedName>
</protein>
<dbReference type="NCBIfam" id="TIGR00046">
    <property type="entry name" value="RsmE family RNA methyltransferase"/>
    <property type="match status" value="1"/>
</dbReference>
<evidence type="ECO:0000256" key="6">
    <source>
        <dbReference type="ARBA" id="ARBA00022552"/>
    </source>
</evidence>
<evidence type="ECO:0000256" key="9">
    <source>
        <dbReference type="ARBA" id="ARBA00022691"/>
    </source>
</evidence>
<dbReference type="SUPFAM" id="SSF88697">
    <property type="entry name" value="PUA domain-like"/>
    <property type="match status" value="1"/>
</dbReference>
<dbReference type="AlphaFoldDB" id="A0A1D8GCC1"/>
<dbReference type="EC" id="2.1.1.193" evidence="3 12"/>
<evidence type="ECO:0000256" key="1">
    <source>
        <dbReference type="ARBA" id="ARBA00004496"/>
    </source>
</evidence>
<dbReference type="Pfam" id="PF04452">
    <property type="entry name" value="Methyltrans_RNA"/>
    <property type="match status" value="1"/>
</dbReference>
<evidence type="ECO:0000256" key="3">
    <source>
        <dbReference type="ARBA" id="ARBA00012328"/>
    </source>
</evidence>
<dbReference type="GO" id="GO:0070042">
    <property type="term" value="F:rRNA (uridine-N3-)-methyltransferase activity"/>
    <property type="evidence" value="ECO:0007669"/>
    <property type="project" value="TreeGrafter"/>
</dbReference>
<dbReference type="PANTHER" id="PTHR30027">
    <property type="entry name" value="RIBOSOMAL RNA SMALL SUBUNIT METHYLTRANSFERASE E"/>
    <property type="match status" value="1"/>
</dbReference>
<evidence type="ECO:0000256" key="5">
    <source>
        <dbReference type="ARBA" id="ARBA00022490"/>
    </source>
</evidence>
<evidence type="ECO:0000256" key="12">
    <source>
        <dbReference type="PIRNR" id="PIRNR015601"/>
    </source>
</evidence>
<keyword evidence="16" id="KW-1185">Reference proteome</keyword>
<dbReference type="GO" id="GO:0070475">
    <property type="term" value="P:rRNA base methylation"/>
    <property type="evidence" value="ECO:0007669"/>
    <property type="project" value="TreeGrafter"/>
</dbReference>
<comment type="similarity">
    <text evidence="2 12">Belongs to the RNA methyltransferase RsmE family.</text>
</comment>
<dbReference type="STRING" id="1424294.Gferi_02330"/>
<dbReference type="KEGG" id="gfe:Gferi_02330"/>
<comment type="function">
    <text evidence="10 12">Specifically methylates the N3 position of the uracil ring of uridine 1498 (m3U1498) in 16S rRNA. Acts on the fully assembled 30S ribosomal subunit.</text>
</comment>
<keyword evidence="9 12" id="KW-0949">S-adenosyl-L-methionine</keyword>
<keyword evidence="5 12" id="KW-0963">Cytoplasm</keyword>
<reference evidence="15 16" key="1">
    <citation type="submission" date="2016-09" db="EMBL/GenBank/DDBJ databases">
        <title>Genomic analysis reveals versatility of anaerobic energy metabolism of Geosporobacter ferrireducens IRF9 of phylum Firmicutes.</title>
        <authorList>
            <person name="Kim S.-J."/>
        </authorList>
    </citation>
    <scope>NUCLEOTIDE SEQUENCE [LARGE SCALE GENOMIC DNA]</scope>
    <source>
        <strain evidence="15 16">IRF9</strain>
    </source>
</reference>
<evidence type="ECO:0000259" key="14">
    <source>
        <dbReference type="Pfam" id="PF20260"/>
    </source>
</evidence>
<dbReference type="EMBL" id="CP017269">
    <property type="protein sequence ID" value="AOT68530.1"/>
    <property type="molecule type" value="Genomic_DNA"/>
</dbReference>
<evidence type="ECO:0000313" key="16">
    <source>
        <dbReference type="Proteomes" id="UP000095743"/>
    </source>
</evidence>
<feature type="domain" description="Ribosomal RNA small subunit methyltransferase E PUA-like" evidence="14">
    <location>
        <begin position="20"/>
        <end position="68"/>
    </location>
</feature>
<dbReference type="Gene3D" id="3.40.1280.10">
    <property type="match status" value="1"/>
</dbReference>
<dbReference type="InterPro" id="IPR046887">
    <property type="entry name" value="RsmE_PUA-like"/>
</dbReference>
<evidence type="ECO:0000256" key="11">
    <source>
        <dbReference type="ARBA" id="ARBA00047944"/>
    </source>
</evidence>
<dbReference type="NCBIfam" id="NF008692">
    <property type="entry name" value="PRK11713.1-5"/>
    <property type="match status" value="1"/>
</dbReference>
<dbReference type="RefSeq" id="WP_069974106.1">
    <property type="nucleotide sequence ID" value="NZ_CP017269.1"/>
</dbReference>
<dbReference type="SUPFAM" id="SSF75217">
    <property type="entry name" value="alpha/beta knot"/>
    <property type="match status" value="1"/>
</dbReference>
<dbReference type="InterPro" id="IPR029028">
    <property type="entry name" value="Alpha/beta_knot_MTases"/>
</dbReference>
<dbReference type="CDD" id="cd18084">
    <property type="entry name" value="RsmE-like"/>
    <property type="match status" value="1"/>
</dbReference>
<dbReference type="PANTHER" id="PTHR30027:SF3">
    <property type="entry name" value="16S RRNA (URACIL(1498)-N(3))-METHYLTRANSFERASE"/>
    <property type="match status" value="1"/>
</dbReference>
<dbReference type="Pfam" id="PF20260">
    <property type="entry name" value="PUA_4"/>
    <property type="match status" value="1"/>
</dbReference>
<proteinExistence type="inferred from homology"/>
<comment type="subcellular location">
    <subcellularLocation>
        <location evidence="1 12">Cytoplasm</location>
    </subcellularLocation>
</comment>
<sequence>MNRFFVDRKNIIGDQKLIVLDDPEDVKHIIKVLRLAEEDILEVCDGEKGIYIGEILSLSKTKIELKILEKFLSDTEPPIEVTLFQGMPKGTKMEIIIQKCTELGIHSIIPLNTARTVVQLKDKKDEVKKIERWQKIAEEAAKQSKRGVIPQIGLPINFSQLRDVLPLFDLVIIPYEKETVLGLKTLLKEQMSPKKIAVIIGPEGGFEETEIEIAKELGSMSISLGKRILRTETAGFVVLSTLMYELGDLGGI</sequence>
<evidence type="ECO:0000259" key="13">
    <source>
        <dbReference type="Pfam" id="PF04452"/>
    </source>
</evidence>
<evidence type="ECO:0000256" key="10">
    <source>
        <dbReference type="ARBA" id="ARBA00025699"/>
    </source>
</evidence>
<feature type="domain" description="Ribosomal RNA small subunit methyltransferase E methyltransferase" evidence="13">
    <location>
        <begin position="76"/>
        <end position="242"/>
    </location>
</feature>
<evidence type="ECO:0000313" key="15">
    <source>
        <dbReference type="EMBL" id="AOT68530.1"/>
    </source>
</evidence>
<name>A0A1D8GCC1_9FIRM</name>
<accession>A0A1D8GCC1</accession>
<dbReference type="InterPro" id="IPR046886">
    <property type="entry name" value="RsmE_MTase_dom"/>
</dbReference>
<evidence type="ECO:0000256" key="7">
    <source>
        <dbReference type="ARBA" id="ARBA00022603"/>
    </source>
</evidence>
<evidence type="ECO:0000256" key="4">
    <source>
        <dbReference type="ARBA" id="ARBA00013673"/>
    </source>
</evidence>
<keyword evidence="8 12" id="KW-0808">Transferase</keyword>
<dbReference type="GO" id="GO:0005737">
    <property type="term" value="C:cytoplasm"/>
    <property type="evidence" value="ECO:0007669"/>
    <property type="project" value="UniProtKB-SubCell"/>
</dbReference>
<dbReference type="PIRSF" id="PIRSF015601">
    <property type="entry name" value="MTase_slr0722"/>
    <property type="match status" value="1"/>
</dbReference>